<dbReference type="Pfam" id="PF13455">
    <property type="entry name" value="MUG113"/>
    <property type="match status" value="1"/>
</dbReference>
<dbReference type="SMART" id="SM00974">
    <property type="entry name" value="T5orf172"/>
    <property type="match status" value="1"/>
</dbReference>
<keyword evidence="2" id="KW-0472">Membrane</keyword>
<feature type="coiled-coil region" evidence="1">
    <location>
        <begin position="390"/>
        <end position="478"/>
    </location>
</feature>
<keyword evidence="1" id="KW-0175">Coiled coil</keyword>
<dbReference type="InterPro" id="IPR018306">
    <property type="entry name" value="Phage_T5_Orf172_DNA-bd"/>
</dbReference>
<dbReference type="AlphaFoldDB" id="A0A846QPT2"/>
<feature type="domain" description="Bacteriophage T5 Orf172 DNA-binding" evidence="3">
    <location>
        <begin position="495"/>
        <end position="578"/>
    </location>
</feature>
<dbReference type="EMBL" id="JAATJA010000001">
    <property type="protein sequence ID" value="NJB67224.1"/>
    <property type="molecule type" value="Genomic_DNA"/>
</dbReference>
<evidence type="ECO:0000313" key="5">
    <source>
        <dbReference type="Proteomes" id="UP000580856"/>
    </source>
</evidence>
<feature type="coiled-coil region" evidence="1">
    <location>
        <begin position="19"/>
        <end position="53"/>
    </location>
</feature>
<feature type="coiled-coil region" evidence="1">
    <location>
        <begin position="88"/>
        <end position="232"/>
    </location>
</feature>
<keyword evidence="2" id="KW-1133">Transmembrane helix</keyword>
<reference evidence="4 5" key="1">
    <citation type="submission" date="2020-03" db="EMBL/GenBank/DDBJ databases">
        <title>Genomic Encyclopedia of Type Strains, Phase IV (KMG-IV): sequencing the most valuable type-strain genomes for metagenomic binning, comparative biology and taxonomic classification.</title>
        <authorList>
            <person name="Goeker M."/>
        </authorList>
    </citation>
    <scope>NUCLEOTIDE SEQUENCE [LARGE SCALE GENOMIC DNA]</scope>
    <source>
        <strain evidence="4 5">DSM 24233</strain>
    </source>
</reference>
<organism evidence="4 5">
    <name type="scientific">Desulfobaculum xiamenense</name>
    <dbReference type="NCBI Taxonomy" id="995050"/>
    <lineage>
        <taxon>Bacteria</taxon>
        <taxon>Pseudomonadati</taxon>
        <taxon>Thermodesulfobacteriota</taxon>
        <taxon>Desulfovibrionia</taxon>
        <taxon>Desulfovibrionales</taxon>
        <taxon>Desulfovibrionaceae</taxon>
        <taxon>Desulfobaculum</taxon>
    </lineage>
</organism>
<dbReference type="InterPro" id="IPR025280">
    <property type="entry name" value="SNIPE"/>
</dbReference>
<keyword evidence="5" id="KW-1185">Reference proteome</keyword>
<protein>
    <recommendedName>
        <fullName evidence="3">Bacteriophage T5 Orf172 DNA-binding domain-containing protein</fullName>
    </recommendedName>
</protein>
<evidence type="ECO:0000256" key="1">
    <source>
        <dbReference type="SAM" id="Coils"/>
    </source>
</evidence>
<evidence type="ECO:0000256" key="2">
    <source>
        <dbReference type="SAM" id="Phobius"/>
    </source>
</evidence>
<name>A0A846QPT2_9BACT</name>
<dbReference type="Pfam" id="PF13250">
    <property type="entry name" value="SNIPE"/>
    <property type="match status" value="1"/>
</dbReference>
<keyword evidence="2" id="KW-0812">Transmembrane</keyword>
<evidence type="ECO:0000259" key="3">
    <source>
        <dbReference type="SMART" id="SM00974"/>
    </source>
</evidence>
<feature type="transmembrane region" description="Helical" evidence="2">
    <location>
        <begin position="6"/>
        <end position="24"/>
    </location>
</feature>
<comment type="caution">
    <text evidence="4">The sequence shown here is derived from an EMBL/GenBank/DDBJ whole genome shotgun (WGS) entry which is preliminary data.</text>
</comment>
<gene>
    <name evidence="4" type="ORF">GGQ74_000864</name>
</gene>
<dbReference type="RefSeq" id="WP_209280065.1">
    <property type="nucleotide sequence ID" value="NZ_JAATJA010000001.1"/>
</dbReference>
<proteinExistence type="predicted"/>
<accession>A0A846QPT2</accession>
<evidence type="ECO:0000313" key="4">
    <source>
        <dbReference type="EMBL" id="NJB67224.1"/>
    </source>
</evidence>
<sequence>MSDQFGMLCSVLVITIGLLVFFIGERKRLNKALKEAEQKVSVIFDELNLVKNELIVKSEQALVDCEELKILRKYKGILSAEAESLRIKREAQDVLREAKEKSLRMVQEIESDKQKILLGAKEEAEQSRNICRSQLDDAKKQIQTMRRDAEVDKNRILSDAADEAKRLRDKGQGQLDQARKNARRINQDVALKKKELLAETRAETKRLREVEQIRLEQAAETARRIVAEAKDEAERIAGDAYKAKGKAEMYAKTVQAMRNMINGYGDEYLVPNRSVLDILADEFEYKQAGEELKKARKHTREMIKQGLAATCEYVEKYKRETAIRFVLDAFNGRVDTALSKVRHDNLGKLKQEILDAFNLVNRTGEAFRNARIEPQYLKARLDELRWAVTTQELKLEANEEQRRINEIMREEEKARQEYEKAKKEAEKEEKSIIGKMMKTQKALEQANEEQREVFEQQLQELQEKLAEAEAKNARALSMAQQTRCGHVYVISNIGSFGEDIYKIGMTRRLEPLDRVRELGDASVPFPFDVHAMLFSDDAPALENALHHVFKAEQINLVNNRKEFFKVGITQIRKAVERMGVEAHWTMHAEASQYKESEVLRKASLNPEEVISAA</sequence>
<dbReference type="Proteomes" id="UP000580856">
    <property type="component" value="Unassembled WGS sequence"/>
</dbReference>